<dbReference type="Gene3D" id="3.40.50.740">
    <property type="match status" value="1"/>
</dbReference>
<comment type="caution">
    <text evidence="5">The sequence shown here is derived from an EMBL/GenBank/DDBJ whole genome shotgun (WGS) entry which is preliminary data.</text>
</comment>
<keyword evidence="3" id="KW-0411">Iron-sulfur</keyword>
<dbReference type="GO" id="GO:0046872">
    <property type="term" value="F:metal ion binding"/>
    <property type="evidence" value="ECO:0007669"/>
    <property type="project" value="UniProtKB-KW"/>
</dbReference>
<proteinExistence type="predicted"/>
<evidence type="ECO:0000256" key="2">
    <source>
        <dbReference type="ARBA" id="ARBA00023004"/>
    </source>
</evidence>
<reference evidence="5" key="1">
    <citation type="journal article" date="2014" name="Front. Microbiol.">
        <title>High frequency of phylogenetically diverse reductive dehalogenase-homologous genes in deep subseafloor sedimentary metagenomes.</title>
        <authorList>
            <person name="Kawai M."/>
            <person name="Futagami T."/>
            <person name="Toyoda A."/>
            <person name="Takaki Y."/>
            <person name="Nishi S."/>
            <person name="Hori S."/>
            <person name="Arai W."/>
            <person name="Tsubouchi T."/>
            <person name="Morono Y."/>
            <person name="Uchiyama I."/>
            <person name="Ito T."/>
            <person name="Fujiyama A."/>
            <person name="Inagaki F."/>
            <person name="Takami H."/>
        </authorList>
    </citation>
    <scope>NUCLEOTIDE SEQUENCE</scope>
    <source>
        <strain evidence="5">Expedition CK06-06</strain>
    </source>
</reference>
<gene>
    <name evidence="5" type="ORF">S03H2_56911</name>
</gene>
<dbReference type="InterPro" id="IPR050123">
    <property type="entry name" value="Prok_molybdopt-oxidoreductase"/>
</dbReference>
<sequence>LQAVSWEQALDRVAAEFKRIKEEHGPDSLAILGSSKCTNEENYLLQRLARGVLGTNNIDNGSRLYNSASRVGLGWSIGFPGTTNTLNELEQSRVIMIIGANPVTSAPAVGYAIKRAVRYKGAKLLLVDPQQTKMAPFAHLWLRPKVGTDLALINGLARVIIDEKLFDEEFVTRRTDNFTELARSLKTYTPEHVEEITGVPRQDVQLAARIFAGAERASIVYGNGITQHVAGTDSVMALANVAMLTGNIGHRG</sequence>
<dbReference type="PANTHER" id="PTHR43105">
    <property type="entry name" value="RESPIRATORY NITRATE REDUCTASE"/>
    <property type="match status" value="1"/>
</dbReference>
<dbReference type="Pfam" id="PF00384">
    <property type="entry name" value="Molybdopterin"/>
    <property type="match status" value="1"/>
</dbReference>
<protein>
    <recommendedName>
        <fullName evidence="4">Molybdopterin oxidoreductase domain-containing protein</fullName>
    </recommendedName>
</protein>
<feature type="non-terminal residue" evidence="5">
    <location>
        <position position="1"/>
    </location>
</feature>
<dbReference type="GO" id="GO:0051536">
    <property type="term" value="F:iron-sulfur cluster binding"/>
    <property type="evidence" value="ECO:0007669"/>
    <property type="project" value="UniProtKB-KW"/>
</dbReference>
<organism evidence="5">
    <name type="scientific">marine sediment metagenome</name>
    <dbReference type="NCBI Taxonomy" id="412755"/>
    <lineage>
        <taxon>unclassified sequences</taxon>
        <taxon>metagenomes</taxon>
        <taxon>ecological metagenomes</taxon>
    </lineage>
</organism>
<feature type="non-terminal residue" evidence="5">
    <location>
        <position position="252"/>
    </location>
</feature>
<dbReference type="SUPFAM" id="SSF53706">
    <property type="entry name" value="Formate dehydrogenase/DMSO reductase, domains 1-3"/>
    <property type="match status" value="1"/>
</dbReference>
<evidence type="ECO:0000259" key="4">
    <source>
        <dbReference type="Pfam" id="PF00384"/>
    </source>
</evidence>
<dbReference type="GO" id="GO:0022904">
    <property type="term" value="P:respiratory electron transport chain"/>
    <property type="evidence" value="ECO:0007669"/>
    <property type="project" value="TreeGrafter"/>
</dbReference>
<evidence type="ECO:0000256" key="3">
    <source>
        <dbReference type="ARBA" id="ARBA00023014"/>
    </source>
</evidence>
<dbReference type="AlphaFoldDB" id="X1K7R4"/>
<keyword evidence="1" id="KW-0479">Metal-binding</keyword>
<dbReference type="GO" id="GO:0003954">
    <property type="term" value="F:NADH dehydrogenase activity"/>
    <property type="evidence" value="ECO:0007669"/>
    <property type="project" value="TreeGrafter"/>
</dbReference>
<feature type="domain" description="Molybdopterin oxidoreductase" evidence="4">
    <location>
        <begin position="2"/>
        <end position="251"/>
    </location>
</feature>
<name>X1K7R4_9ZZZZ</name>
<dbReference type="EMBL" id="BARU01036449">
    <property type="protein sequence ID" value="GAH89665.1"/>
    <property type="molecule type" value="Genomic_DNA"/>
</dbReference>
<dbReference type="GO" id="GO:0016020">
    <property type="term" value="C:membrane"/>
    <property type="evidence" value="ECO:0007669"/>
    <property type="project" value="TreeGrafter"/>
</dbReference>
<dbReference type="InterPro" id="IPR006656">
    <property type="entry name" value="Mopterin_OxRdtase"/>
</dbReference>
<keyword evidence="2" id="KW-0408">Iron</keyword>
<accession>X1K7R4</accession>
<evidence type="ECO:0000313" key="5">
    <source>
        <dbReference type="EMBL" id="GAH89665.1"/>
    </source>
</evidence>
<dbReference type="PANTHER" id="PTHR43105:SF10">
    <property type="entry name" value="NADH-QUINONE OXIDOREDUCTASE SUBUNIT G"/>
    <property type="match status" value="1"/>
</dbReference>
<evidence type="ECO:0000256" key="1">
    <source>
        <dbReference type="ARBA" id="ARBA00022723"/>
    </source>
</evidence>
<dbReference type="Gene3D" id="3.40.228.10">
    <property type="entry name" value="Dimethylsulfoxide Reductase, domain 2"/>
    <property type="match status" value="1"/>
</dbReference>